<evidence type="ECO:0000256" key="1">
    <source>
        <dbReference type="ARBA" id="ARBA00010617"/>
    </source>
</evidence>
<feature type="binding site" description="axial binding residue" evidence="7">
    <location>
        <position position="97"/>
    </location>
    <ligand>
        <name>heme</name>
        <dbReference type="ChEBI" id="CHEBI:30413"/>
    </ligand>
    <ligandPart>
        <name>Fe</name>
        <dbReference type="ChEBI" id="CHEBI:18248"/>
    </ligandPart>
</feature>
<dbReference type="InterPro" id="IPR017972">
    <property type="entry name" value="Cyt_P450_CS"/>
</dbReference>
<keyword evidence="3 7" id="KW-0479">Metal-binding</keyword>
<dbReference type="GO" id="GO:0004508">
    <property type="term" value="F:steroid 17-alpha-monooxygenase activity"/>
    <property type="evidence" value="ECO:0007669"/>
    <property type="project" value="TreeGrafter"/>
</dbReference>
<dbReference type="PROSITE" id="PS00086">
    <property type="entry name" value="CYTOCHROME_P450"/>
    <property type="match status" value="1"/>
</dbReference>
<dbReference type="SUPFAM" id="SSF48264">
    <property type="entry name" value="Cytochrome P450"/>
    <property type="match status" value="1"/>
</dbReference>
<reference evidence="10" key="1">
    <citation type="submission" date="2022-11" db="UniProtKB">
        <authorList>
            <consortium name="WormBaseParasite"/>
        </authorList>
    </citation>
    <scope>IDENTIFICATION</scope>
</reference>
<dbReference type="WBParaSite" id="nRc.2.0.1.t06717-RA">
    <property type="protein sequence ID" value="nRc.2.0.1.t06717-RA"/>
    <property type="gene ID" value="nRc.2.0.1.g06717"/>
</dbReference>
<dbReference type="PRINTS" id="PR00463">
    <property type="entry name" value="EP450I"/>
</dbReference>
<dbReference type="GO" id="GO:0020037">
    <property type="term" value="F:heme binding"/>
    <property type="evidence" value="ECO:0007669"/>
    <property type="project" value="InterPro"/>
</dbReference>
<dbReference type="PANTHER" id="PTHR24289:SF20">
    <property type="entry name" value="STEROID 17-ALPHA-HYDROXYLASE_17,20 LYASE"/>
    <property type="match status" value="1"/>
</dbReference>
<dbReference type="InterPro" id="IPR001128">
    <property type="entry name" value="Cyt_P450"/>
</dbReference>
<evidence type="ECO:0000313" key="10">
    <source>
        <dbReference type="WBParaSite" id="nRc.2.0.1.t06717-RA"/>
    </source>
</evidence>
<evidence type="ECO:0000256" key="7">
    <source>
        <dbReference type="PIRSR" id="PIRSR602401-1"/>
    </source>
</evidence>
<evidence type="ECO:0000313" key="9">
    <source>
        <dbReference type="Proteomes" id="UP000887565"/>
    </source>
</evidence>
<dbReference type="GO" id="GO:0042446">
    <property type="term" value="P:hormone biosynthetic process"/>
    <property type="evidence" value="ECO:0007669"/>
    <property type="project" value="TreeGrafter"/>
</dbReference>
<protein>
    <submittedName>
        <fullName evidence="10">Cytochrome P450</fullName>
    </submittedName>
</protein>
<dbReference type="AlphaFoldDB" id="A0A915HYR8"/>
<dbReference type="InterPro" id="IPR036396">
    <property type="entry name" value="Cyt_P450_sf"/>
</dbReference>
<name>A0A915HYR8_ROMCU</name>
<keyword evidence="5 7" id="KW-0408">Iron</keyword>
<organism evidence="9 10">
    <name type="scientific">Romanomermis culicivorax</name>
    <name type="common">Nematode worm</name>
    <dbReference type="NCBI Taxonomy" id="13658"/>
    <lineage>
        <taxon>Eukaryota</taxon>
        <taxon>Metazoa</taxon>
        <taxon>Ecdysozoa</taxon>
        <taxon>Nematoda</taxon>
        <taxon>Enoplea</taxon>
        <taxon>Dorylaimia</taxon>
        <taxon>Mermithida</taxon>
        <taxon>Mermithoidea</taxon>
        <taxon>Mermithidae</taxon>
        <taxon>Romanomermis</taxon>
    </lineage>
</organism>
<accession>A0A915HYR8</accession>
<dbReference type="PANTHER" id="PTHR24289">
    <property type="entry name" value="STEROID 17-ALPHA-HYDROXYLASE/17,20 LYASE"/>
    <property type="match status" value="1"/>
</dbReference>
<keyword evidence="9" id="KW-1185">Reference proteome</keyword>
<evidence type="ECO:0000256" key="2">
    <source>
        <dbReference type="ARBA" id="ARBA00022617"/>
    </source>
</evidence>
<evidence type="ECO:0000256" key="5">
    <source>
        <dbReference type="ARBA" id="ARBA00023004"/>
    </source>
</evidence>
<dbReference type="Proteomes" id="UP000887565">
    <property type="component" value="Unplaced"/>
</dbReference>
<evidence type="ECO:0000256" key="8">
    <source>
        <dbReference type="RuleBase" id="RU000461"/>
    </source>
</evidence>
<sequence length="155" mass="17833">MFGSCIQGLKFIETDFESLVTFFFRVDVISVPSSLICGYHLPKGAVVMPNLWAHHQDPKIFPEPRTFKPERFLDENGQVDVDFAQNIVPFGVGKRRCVGENLARQEVYLLFASTIQKFKIRLSPDDEKNLDLDRDAIDGLARMVKPCKFIFNDRY</sequence>
<dbReference type="Gene3D" id="1.10.630.10">
    <property type="entry name" value="Cytochrome P450"/>
    <property type="match status" value="1"/>
</dbReference>
<comment type="similarity">
    <text evidence="1 8">Belongs to the cytochrome P450 family.</text>
</comment>
<evidence type="ECO:0000256" key="3">
    <source>
        <dbReference type="ARBA" id="ARBA00022723"/>
    </source>
</evidence>
<keyword evidence="6 8" id="KW-0503">Monooxygenase</keyword>
<keyword evidence="2 7" id="KW-0349">Heme</keyword>
<dbReference type="Pfam" id="PF00067">
    <property type="entry name" value="p450"/>
    <property type="match status" value="1"/>
</dbReference>
<dbReference type="GO" id="GO:0042448">
    <property type="term" value="P:progesterone metabolic process"/>
    <property type="evidence" value="ECO:0007669"/>
    <property type="project" value="TreeGrafter"/>
</dbReference>
<evidence type="ECO:0000256" key="4">
    <source>
        <dbReference type="ARBA" id="ARBA00023002"/>
    </source>
</evidence>
<keyword evidence="4 8" id="KW-0560">Oxidoreductase</keyword>
<dbReference type="InterPro" id="IPR002401">
    <property type="entry name" value="Cyt_P450_E_grp-I"/>
</dbReference>
<comment type="cofactor">
    <cofactor evidence="7">
        <name>heme</name>
        <dbReference type="ChEBI" id="CHEBI:30413"/>
    </cofactor>
</comment>
<dbReference type="OMA" id="MQWLMAN"/>
<proteinExistence type="inferred from homology"/>
<dbReference type="GO" id="GO:0005506">
    <property type="term" value="F:iron ion binding"/>
    <property type="evidence" value="ECO:0007669"/>
    <property type="project" value="InterPro"/>
</dbReference>
<evidence type="ECO:0000256" key="6">
    <source>
        <dbReference type="ARBA" id="ARBA00023033"/>
    </source>
</evidence>